<sequence>MKKLLFATVFAGSLAALAVTLYLMLTIYSGDQGMSGGSETALGAHSERVVVISQEQGSYVMDEIEKGARTAAAGHGMMIDFWGVYRSNDEELLKQIDIAIASKVDGIILEGADRPDFVRLVNKATEKGIPVITINSDAPGSLRKTYIGSNHYQEGILMGQHLAQQLHGKGTIGVITNAESSDTDQLRLKGLREVLDRHAGVKLVFASEDASKLQASMQTFDILNHVPDVIAFIGLPADSGKRIVEAVDFRSRRKDSQVFMFDASPQTKSMIKDGLIQAGLSQHYEDMGKMSVDLLQRWLDSERLPLDPSYYTPISVVGPADVKEEAP</sequence>
<feature type="domain" description="Periplasmic binding protein" evidence="3">
    <location>
        <begin position="49"/>
        <end position="300"/>
    </location>
</feature>
<accession>A0A7X5BWY2</accession>
<evidence type="ECO:0000313" key="4">
    <source>
        <dbReference type="EMBL" id="NBC68012.1"/>
    </source>
</evidence>
<comment type="caution">
    <text evidence="4">The sequence shown here is derived from an EMBL/GenBank/DDBJ whole genome shotgun (WGS) entry which is preliminary data.</text>
</comment>
<comment type="subcellular location">
    <subcellularLocation>
        <location evidence="1">Cell envelope</location>
    </subcellularLocation>
</comment>
<name>A0A7X5BWY2_9BACL</name>
<dbReference type="InterPro" id="IPR028082">
    <property type="entry name" value="Peripla_BP_I"/>
</dbReference>
<evidence type="ECO:0000259" key="3">
    <source>
        <dbReference type="Pfam" id="PF13407"/>
    </source>
</evidence>
<dbReference type="Proteomes" id="UP000558113">
    <property type="component" value="Unassembled WGS sequence"/>
</dbReference>
<dbReference type="PANTHER" id="PTHR30036">
    <property type="entry name" value="D-XYLOSE-BINDING PERIPLASMIC PROTEIN"/>
    <property type="match status" value="1"/>
</dbReference>
<dbReference type="EMBL" id="JAAAMU010000002">
    <property type="protein sequence ID" value="NBC68012.1"/>
    <property type="molecule type" value="Genomic_DNA"/>
</dbReference>
<comment type="similarity">
    <text evidence="2">Belongs to the bacterial solute-binding protein 2 family.</text>
</comment>
<gene>
    <name evidence="4" type="ORF">GT003_03270</name>
</gene>
<dbReference type="Gene3D" id="3.40.50.2300">
    <property type="match status" value="2"/>
</dbReference>
<keyword evidence="5" id="KW-1185">Reference proteome</keyword>
<dbReference type="RefSeq" id="WP_161694401.1">
    <property type="nucleotide sequence ID" value="NZ_JAAAMU010000002.1"/>
</dbReference>
<dbReference type="OrthoDB" id="6196975at2"/>
<dbReference type="PANTHER" id="PTHR30036:SF7">
    <property type="entry name" value="ABC TRANSPORTER PERIPLASMIC-BINDING PROTEIN YPHF"/>
    <property type="match status" value="1"/>
</dbReference>
<dbReference type="GO" id="GO:0030246">
    <property type="term" value="F:carbohydrate binding"/>
    <property type="evidence" value="ECO:0007669"/>
    <property type="project" value="TreeGrafter"/>
</dbReference>
<evidence type="ECO:0000313" key="5">
    <source>
        <dbReference type="Proteomes" id="UP000558113"/>
    </source>
</evidence>
<evidence type="ECO:0000256" key="1">
    <source>
        <dbReference type="ARBA" id="ARBA00004196"/>
    </source>
</evidence>
<dbReference type="SUPFAM" id="SSF53822">
    <property type="entry name" value="Periplasmic binding protein-like I"/>
    <property type="match status" value="1"/>
</dbReference>
<dbReference type="AlphaFoldDB" id="A0A7X5BWY2"/>
<proteinExistence type="inferred from homology"/>
<evidence type="ECO:0000256" key="2">
    <source>
        <dbReference type="ARBA" id="ARBA00007639"/>
    </source>
</evidence>
<organism evidence="4 5">
    <name type="scientific">Paenibacillus sacheonensis</name>
    <dbReference type="NCBI Taxonomy" id="742054"/>
    <lineage>
        <taxon>Bacteria</taxon>
        <taxon>Bacillati</taxon>
        <taxon>Bacillota</taxon>
        <taxon>Bacilli</taxon>
        <taxon>Bacillales</taxon>
        <taxon>Paenibacillaceae</taxon>
        <taxon>Paenibacillus</taxon>
    </lineage>
</organism>
<dbReference type="InterPro" id="IPR025997">
    <property type="entry name" value="SBP_2_dom"/>
</dbReference>
<protein>
    <submittedName>
        <fullName evidence="4">Substrate-binding domain-containing protein</fullName>
    </submittedName>
</protein>
<dbReference type="GO" id="GO:0030288">
    <property type="term" value="C:outer membrane-bounded periplasmic space"/>
    <property type="evidence" value="ECO:0007669"/>
    <property type="project" value="TreeGrafter"/>
</dbReference>
<dbReference type="Pfam" id="PF13407">
    <property type="entry name" value="Peripla_BP_4"/>
    <property type="match status" value="1"/>
</dbReference>
<dbReference type="InterPro" id="IPR050555">
    <property type="entry name" value="Bact_Solute-Bind_Prot2"/>
</dbReference>
<reference evidence="4 5" key="1">
    <citation type="submission" date="2020-01" db="EMBL/GenBank/DDBJ databases">
        <title>Paenibacillus soybeanensis sp. nov. isolated from the nodules of soybean (Glycine max(L.) Merr).</title>
        <authorList>
            <person name="Wang H."/>
        </authorList>
    </citation>
    <scope>NUCLEOTIDE SEQUENCE [LARGE SCALE GENOMIC DNA]</scope>
    <source>
        <strain evidence="4 5">DSM 23054</strain>
    </source>
</reference>